<proteinExistence type="predicted"/>
<sequence length="126" mass="13281">MPWRAAATPDHCSHCVELKRGPVSGEGPFLWSRPIFNLASLSANRAQSLRLLGIGFICSVLVLGGGGTPAPLPELACELLAAVALFGWFALRGPEALAVDRRIWIALALIAVVPLLQLDASKNSGV</sequence>
<reference evidence="2" key="2">
    <citation type="submission" date="2020-09" db="EMBL/GenBank/DDBJ databases">
        <authorList>
            <person name="Sun Q."/>
            <person name="Kim S."/>
        </authorList>
    </citation>
    <scope>NUCLEOTIDE SEQUENCE</scope>
    <source>
        <strain evidence="2">KCTC 32422</strain>
    </source>
</reference>
<reference evidence="2" key="1">
    <citation type="journal article" date="2014" name="Int. J. Syst. Evol. Microbiol.">
        <title>Complete genome sequence of Corynebacterium casei LMG S-19264T (=DSM 44701T), isolated from a smear-ripened cheese.</title>
        <authorList>
            <consortium name="US DOE Joint Genome Institute (JGI-PGF)"/>
            <person name="Walter F."/>
            <person name="Albersmeier A."/>
            <person name="Kalinowski J."/>
            <person name="Ruckert C."/>
        </authorList>
    </citation>
    <scope>NUCLEOTIDE SEQUENCE</scope>
    <source>
        <strain evidence="2">KCTC 32422</strain>
    </source>
</reference>
<evidence type="ECO:0000313" key="3">
    <source>
        <dbReference type="Proteomes" id="UP000634139"/>
    </source>
</evidence>
<evidence type="ECO:0000256" key="1">
    <source>
        <dbReference type="SAM" id="Phobius"/>
    </source>
</evidence>
<dbReference type="AlphaFoldDB" id="A0A918VK19"/>
<protein>
    <submittedName>
        <fullName evidence="2">Uncharacterized protein</fullName>
    </submittedName>
</protein>
<organism evidence="2 3">
    <name type="scientific">Novosphingobium arvoryzae</name>
    <dbReference type="NCBI Taxonomy" id="1256514"/>
    <lineage>
        <taxon>Bacteria</taxon>
        <taxon>Pseudomonadati</taxon>
        <taxon>Pseudomonadota</taxon>
        <taxon>Alphaproteobacteria</taxon>
        <taxon>Sphingomonadales</taxon>
        <taxon>Sphingomonadaceae</taxon>
        <taxon>Novosphingobium</taxon>
    </lineage>
</organism>
<keyword evidence="1" id="KW-1133">Transmembrane helix</keyword>
<feature type="transmembrane region" description="Helical" evidence="1">
    <location>
        <begin position="49"/>
        <end position="66"/>
    </location>
</feature>
<keyword evidence="3" id="KW-1185">Reference proteome</keyword>
<dbReference type="EMBL" id="BMZD01000006">
    <property type="protein sequence ID" value="GHA02539.1"/>
    <property type="molecule type" value="Genomic_DNA"/>
</dbReference>
<keyword evidence="1" id="KW-0472">Membrane</keyword>
<feature type="transmembrane region" description="Helical" evidence="1">
    <location>
        <begin position="72"/>
        <end position="91"/>
    </location>
</feature>
<keyword evidence="1" id="KW-0812">Transmembrane</keyword>
<gene>
    <name evidence="2" type="ORF">GCM10011617_24040</name>
</gene>
<comment type="caution">
    <text evidence="2">The sequence shown here is derived from an EMBL/GenBank/DDBJ whole genome shotgun (WGS) entry which is preliminary data.</text>
</comment>
<dbReference type="Proteomes" id="UP000634139">
    <property type="component" value="Unassembled WGS sequence"/>
</dbReference>
<feature type="transmembrane region" description="Helical" evidence="1">
    <location>
        <begin position="103"/>
        <end position="120"/>
    </location>
</feature>
<accession>A0A918VK19</accession>
<evidence type="ECO:0000313" key="2">
    <source>
        <dbReference type="EMBL" id="GHA02539.1"/>
    </source>
</evidence>
<name>A0A918VK19_9SPHN</name>